<reference evidence="12 13" key="1">
    <citation type="submission" date="2016-09" db="EMBL/GenBank/DDBJ databases">
        <title>The draft genome of Dichanthelium oligosanthes: A C3 panicoid grass species.</title>
        <authorList>
            <person name="Studer A.J."/>
            <person name="Schnable J.C."/>
            <person name="Brutnell T.P."/>
        </authorList>
    </citation>
    <scope>NUCLEOTIDE SEQUENCE [LARGE SCALE GENOMIC DNA]</scope>
    <source>
        <strain evidence="13">cv. Kellogg 1175</strain>
        <tissue evidence="12">Leaf</tissue>
    </source>
</reference>
<dbReference type="PANTHER" id="PTHR13683">
    <property type="entry name" value="ASPARTYL PROTEASES"/>
    <property type="match status" value="1"/>
</dbReference>
<keyword evidence="6" id="KW-0378">Hydrolase</keyword>
<feature type="domain" description="Peptidase A1" evidence="11">
    <location>
        <begin position="845"/>
        <end position="1058"/>
    </location>
</feature>
<accession>A0A1E5VZZ9</accession>
<comment type="caution">
    <text evidence="12">The sequence shown here is derived from an EMBL/GenBank/DDBJ whole genome shotgun (WGS) entry which is preliminary data.</text>
</comment>
<dbReference type="AlphaFoldDB" id="A0A1E5VZZ9"/>
<dbReference type="PROSITE" id="PS51767">
    <property type="entry name" value="PEPTIDASE_A1"/>
    <property type="match status" value="3"/>
</dbReference>
<keyword evidence="13" id="KW-1185">Reference proteome</keyword>
<dbReference type="InterPro" id="IPR001461">
    <property type="entry name" value="Aspartic_peptidase_A1"/>
</dbReference>
<feature type="domain" description="Peptidase A1" evidence="11">
    <location>
        <begin position="54"/>
        <end position="400"/>
    </location>
</feature>
<keyword evidence="4" id="KW-0677">Repeat</keyword>
<evidence type="ECO:0000256" key="1">
    <source>
        <dbReference type="ARBA" id="ARBA00007447"/>
    </source>
</evidence>
<feature type="domain" description="Peptidase A1" evidence="11">
    <location>
        <begin position="467"/>
        <end position="819"/>
    </location>
</feature>
<dbReference type="SUPFAM" id="SSF50630">
    <property type="entry name" value="Acid proteases"/>
    <property type="match status" value="3"/>
</dbReference>
<comment type="similarity">
    <text evidence="1">Belongs to the peptidase A1 family.</text>
</comment>
<dbReference type="FunFam" id="2.40.70.10:FF:000015">
    <property type="entry name" value="Aspartyl protease family protein"/>
    <property type="match status" value="2"/>
</dbReference>
<dbReference type="InterPro" id="IPR032799">
    <property type="entry name" value="TAXi_C"/>
</dbReference>
<evidence type="ECO:0000256" key="10">
    <source>
        <dbReference type="SAM" id="SignalP"/>
    </source>
</evidence>
<dbReference type="STRING" id="888268.A0A1E5VZZ9"/>
<sequence length="1058" mass="114954">MAAARRAPVAVLLLAMAVLLLQFVATPSRAATPAKAASTAVFQLQGDVYPTGHYYVTMNIGNPAKPYFLDVDTGSDLTWLQCDAPCQSCNKVPHPLYKPVQKRLVPCVDSLCTALHSVLGANNKCPSPQQCDYRIKYTDSASSQGVLISDNFSLPLSKSSNVRPSLTFGCGYDQQVGKNGAVQAPTDGLLGLGRGSISLLSQLKQQGITKNVLGHCLSTSGGGFLFFGDDIVPARVTWVPMARSTSGNYYSPGLAALFFDRRSLGVKPMEVVFDSGSTYTYFTAQPYQAVVTALKGGLSKSLKQVSDPELPLCWKGPKAFKSVSDVKNEFKSLFLSFASAKNAIMEIPPENYLIVTKTGNACLGILDGTATKLSFNIIGDITMQDQMVIYDNEKSQLGWKQRTGVSAKGSVASSHYYSRSQSSSTAMAARWTLVAGLLLLLPLLPSASSSSSMVFKLNGNVYPAGYFYVTMNIADPSKPYFLSVDTGSDLTWLECAASNGACEGCNKGPHPHYQPGPPSYKVVPCTDPLCDALHQDLGTTKHCTEPFQCDYKLTYADGTSTGALMTDKFSLPMVKPPNDHPDLAIGCGYDQGEKAGKIMAVDGILGLGPSSVSLVSQLKNHNIITKNMIGHCLSTKGGGYLFFGQEDVPSSDVTWVPMSLRTPGYMKFYPYSLGRATLQLDTKSIGAEMMEVVLDSGSAYTYCPELLHSQLVSALKASLSKSSIKEVQDPALPLCWKGNGPFKSVDDLKKEFKSSMSLNFGHGITMTIPPENYLIIAEHGNACLGILGTADIDMYLIGAITMQDQLVIYDNEMRRLGWTRSLCDSMPKTKNMTASRIRADCLHHFYVTMNFGDPAKPYFLDIDTGSNLTWLECNPGKGLCTTCNKVPHPVTHCTDRHRPRKPNHYSQGKASLHLGTKSIGTKPLEVILDSGSTYTYFPMDLHTQLVSTLKASLSKSLKEVSDPALTLCWKGPKPFKSVDDLKKESKPLVSLKFGSGVTMMISPENYLIITASTRNIDDYITMQDQLVIYDNEKARIGWMPSLCDHKMPKSKAVIVSRI</sequence>
<dbReference type="Pfam" id="PF14543">
    <property type="entry name" value="TAXi_N"/>
    <property type="match status" value="3"/>
</dbReference>
<evidence type="ECO:0000256" key="2">
    <source>
        <dbReference type="ARBA" id="ARBA00022670"/>
    </source>
</evidence>
<dbReference type="PROSITE" id="PS00141">
    <property type="entry name" value="ASP_PROTEASE"/>
    <property type="match status" value="3"/>
</dbReference>
<evidence type="ECO:0000256" key="4">
    <source>
        <dbReference type="ARBA" id="ARBA00022737"/>
    </source>
</evidence>
<evidence type="ECO:0000256" key="9">
    <source>
        <dbReference type="PIRSR" id="PIRSR601461-1"/>
    </source>
</evidence>
<feature type="active site" evidence="9">
    <location>
        <position position="72"/>
    </location>
</feature>
<name>A0A1E5VZZ9_9POAL</name>
<evidence type="ECO:0000256" key="5">
    <source>
        <dbReference type="ARBA" id="ARBA00022750"/>
    </source>
</evidence>
<evidence type="ECO:0000256" key="8">
    <source>
        <dbReference type="ARBA" id="ARBA00077656"/>
    </source>
</evidence>
<dbReference type="InterPro" id="IPR032861">
    <property type="entry name" value="TAXi_N"/>
</dbReference>
<keyword evidence="3 10" id="KW-0732">Signal</keyword>
<dbReference type="GO" id="GO:0004190">
    <property type="term" value="F:aspartic-type endopeptidase activity"/>
    <property type="evidence" value="ECO:0007669"/>
    <property type="project" value="UniProtKB-KW"/>
</dbReference>
<proteinExistence type="inferred from homology"/>
<dbReference type="Proteomes" id="UP000095767">
    <property type="component" value="Unassembled WGS sequence"/>
</dbReference>
<dbReference type="OrthoDB" id="2747330at2759"/>
<evidence type="ECO:0000259" key="11">
    <source>
        <dbReference type="PROSITE" id="PS51767"/>
    </source>
</evidence>
<dbReference type="FunFam" id="2.40.70.10:FF:000027">
    <property type="entry name" value="Aspartic proteinase Asp1 isoform A"/>
    <property type="match status" value="1"/>
</dbReference>
<gene>
    <name evidence="12" type="ORF">BAE44_0008323</name>
</gene>
<evidence type="ECO:0000313" key="13">
    <source>
        <dbReference type="Proteomes" id="UP000095767"/>
    </source>
</evidence>
<dbReference type="PANTHER" id="PTHR13683:SF331">
    <property type="entry name" value="ASPARTIC PROTEINASE ASP1"/>
    <property type="match status" value="1"/>
</dbReference>
<evidence type="ECO:0000256" key="3">
    <source>
        <dbReference type="ARBA" id="ARBA00022729"/>
    </source>
</evidence>
<dbReference type="EMBL" id="LWDX02025070">
    <property type="protein sequence ID" value="OEL30658.1"/>
    <property type="molecule type" value="Genomic_DNA"/>
</dbReference>
<feature type="active site" evidence="9">
    <location>
        <position position="274"/>
    </location>
</feature>
<evidence type="ECO:0000256" key="6">
    <source>
        <dbReference type="ARBA" id="ARBA00022801"/>
    </source>
</evidence>
<keyword evidence="2" id="KW-0645">Protease</keyword>
<feature type="signal peptide" evidence="10">
    <location>
        <begin position="1"/>
        <end position="30"/>
    </location>
</feature>
<dbReference type="InterPro" id="IPR021109">
    <property type="entry name" value="Peptidase_aspartic_dom_sf"/>
</dbReference>
<keyword evidence="5" id="KW-0064">Aspartyl protease</keyword>
<evidence type="ECO:0000313" key="12">
    <source>
        <dbReference type="EMBL" id="OEL30658.1"/>
    </source>
</evidence>
<protein>
    <recommendedName>
        <fullName evidence="7">Aspartic proteinase Asp1</fullName>
    </recommendedName>
    <alternativeName>
        <fullName evidence="8">Nucellin-like protein</fullName>
    </alternativeName>
</protein>
<dbReference type="InterPro" id="IPR033121">
    <property type="entry name" value="PEPTIDASE_A1"/>
</dbReference>
<dbReference type="Pfam" id="PF14541">
    <property type="entry name" value="TAXi_C"/>
    <property type="match status" value="3"/>
</dbReference>
<dbReference type="Gene3D" id="2.40.70.10">
    <property type="entry name" value="Acid Proteases"/>
    <property type="match status" value="5"/>
</dbReference>
<evidence type="ECO:0000256" key="7">
    <source>
        <dbReference type="ARBA" id="ARBA00068871"/>
    </source>
</evidence>
<organism evidence="12 13">
    <name type="scientific">Dichanthelium oligosanthes</name>
    <dbReference type="NCBI Taxonomy" id="888268"/>
    <lineage>
        <taxon>Eukaryota</taxon>
        <taxon>Viridiplantae</taxon>
        <taxon>Streptophyta</taxon>
        <taxon>Embryophyta</taxon>
        <taxon>Tracheophyta</taxon>
        <taxon>Spermatophyta</taxon>
        <taxon>Magnoliopsida</taxon>
        <taxon>Liliopsida</taxon>
        <taxon>Poales</taxon>
        <taxon>Poaceae</taxon>
        <taxon>PACMAD clade</taxon>
        <taxon>Panicoideae</taxon>
        <taxon>Panicodae</taxon>
        <taxon>Paniceae</taxon>
        <taxon>Dichantheliinae</taxon>
        <taxon>Dichanthelium</taxon>
    </lineage>
</organism>
<dbReference type="GO" id="GO:0006508">
    <property type="term" value="P:proteolysis"/>
    <property type="evidence" value="ECO:0007669"/>
    <property type="project" value="UniProtKB-KW"/>
</dbReference>
<feature type="chain" id="PRO_5009188645" description="Aspartic proteinase Asp1" evidence="10">
    <location>
        <begin position="31"/>
        <end position="1058"/>
    </location>
</feature>
<dbReference type="InterPro" id="IPR001969">
    <property type="entry name" value="Aspartic_peptidase_AS"/>
</dbReference>